<dbReference type="EMBL" id="CAMXCT010006623">
    <property type="protein sequence ID" value="CAI4017182.1"/>
    <property type="molecule type" value="Genomic_DNA"/>
</dbReference>
<dbReference type="EMBL" id="CAMXCT020006623">
    <property type="protein sequence ID" value="CAL1170557.1"/>
    <property type="molecule type" value="Genomic_DNA"/>
</dbReference>
<sequence length="308" mass="35280">MPPLIGGWLRSLPACSRQLRYASTEGPFLYRYKAKRITWKKRHYNEVLIMADRRKLLETLQDVIDSRRREFPAAFWEILSKRCLKSMHLLEPLELSILARAFDVHKPQLAPFLNVYRPMAVQVINSKSPVPGLAISVLTDILPRRLDKDQSRDLLRCLARRAADVMWEIPAEHAVKLLEELSKFGLQDASLCRRVAKKLQVYLSAGPGRGHDDLPGRVASAFAAQDYRDLELFRHLATMATDGLDSGASWAEVSARQVLQSAEKLEIDIDEAWKDHINVSALRMRMAQEYFFDSQEVPEVTSQQQIQE</sequence>
<dbReference type="Proteomes" id="UP001152797">
    <property type="component" value="Unassembled WGS sequence"/>
</dbReference>
<evidence type="ECO:0000313" key="2">
    <source>
        <dbReference type="EMBL" id="CAL1170557.1"/>
    </source>
</evidence>
<dbReference type="OrthoDB" id="423224at2759"/>
<evidence type="ECO:0000313" key="1">
    <source>
        <dbReference type="EMBL" id="CAI4017182.1"/>
    </source>
</evidence>
<gene>
    <name evidence="1" type="ORF">C1SCF055_LOCUS41847</name>
</gene>
<reference evidence="1" key="1">
    <citation type="submission" date="2022-10" db="EMBL/GenBank/DDBJ databases">
        <authorList>
            <person name="Chen Y."/>
            <person name="Dougan E. K."/>
            <person name="Chan C."/>
            <person name="Rhodes N."/>
            <person name="Thang M."/>
        </authorList>
    </citation>
    <scope>NUCLEOTIDE SEQUENCE</scope>
</reference>
<dbReference type="EMBL" id="CAMXCT030006623">
    <property type="protein sequence ID" value="CAL4804494.1"/>
    <property type="molecule type" value="Genomic_DNA"/>
</dbReference>
<keyword evidence="4" id="KW-1185">Reference proteome</keyword>
<accession>A0A9P1DUW4</accession>
<protein>
    <submittedName>
        <fullName evidence="3">Erythronolide synthase, modules 5 and 6</fullName>
    </submittedName>
</protein>
<evidence type="ECO:0000313" key="4">
    <source>
        <dbReference type="Proteomes" id="UP001152797"/>
    </source>
</evidence>
<dbReference type="AlphaFoldDB" id="A0A9P1DUW4"/>
<organism evidence="1">
    <name type="scientific">Cladocopium goreaui</name>
    <dbReference type="NCBI Taxonomy" id="2562237"/>
    <lineage>
        <taxon>Eukaryota</taxon>
        <taxon>Sar</taxon>
        <taxon>Alveolata</taxon>
        <taxon>Dinophyceae</taxon>
        <taxon>Suessiales</taxon>
        <taxon>Symbiodiniaceae</taxon>
        <taxon>Cladocopium</taxon>
    </lineage>
</organism>
<evidence type="ECO:0000313" key="3">
    <source>
        <dbReference type="EMBL" id="CAL4804494.1"/>
    </source>
</evidence>
<proteinExistence type="predicted"/>
<name>A0A9P1DUW4_9DINO</name>
<comment type="caution">
    <text evidence="1">The sequence shown here is derived from an EMBL/GenBank/DDBJ whole genome shotgun (WGS) entry which is preliminary data.</text>
</comment>
<reference evidence="2" key="2">
    <citation type="submission" date="2024-04" db="EMBL/GenBank/DDBJ databases">
        <authorList>
            <person name="Chen Y."/>
            <person name="Shah S."/>
            <person name="Dougan E. K."/>
            <person name="Thang M."/>
            <person name="Chan C."/>
        </authorList>
    </citation>
    <scope>NUCLEOTIDE SEQUENCE [LARGE SCALE GENOMIC DNA]</scope>
</reference>